<sequence length="140" mass="15374">MSGVIFEKQPQFLAGVIMPIPSGGLVEQDKLSSVRQEYACRANRFLDFLESEGSEQANLEADRMGDIISSLNNNAEAHDLLYSLLAHDSEAARYTAAADLLSRETLPEAIDVLRELARNPVGFIAPTARFLPVRKKISLA</sequence>
<organism evidence="1 2">
    <name type="scientific">Ralstonia solanacearum IPO1609</name>
    <dbReference type="NCBI Taxonomy" id="564066"/>
    <lineage>
        <taxon>Bacteria</taxon>
        <taxon>Pseudomonadati</taxon>
        <taxon>Pseudomonadota</taxon>
        <taxon>Betaproteobacteria</taxon>
        <taxon>Burkholderiales</taxon>
        <taxon>Burkholderiaceae</taxon>
        <taxon>Ralstonia</taxon>
        <taxon>Ralstonia solanacearum species complex</taxon>
    </lineage>
</organism>
<protein>
    <submittedName>
        <fullName evidence="1">Uncharacterized protein</fullName>
    </submittedName>
</protein>
<gene>
    <name evidence="1" type="ORF">RSIPO_02927</name>
</gene>
<dbReference type="EMBL" id="LN651282">
    <property type="protein sequence ID" value="CEJ20738.1"/>
    <property type="molecule type" value="Genomic_DNA"/>
</dbReference>
<accession>A0ABF7RGN8</accession>
<dbReference type="AlphaFoldDB" id="A0ABF7RGN8"/>
<keyword evidence="2" id="KW-1185">Reference proteome</keyword>
<evidence type="ECO:0000313" key="1">
    <source>
        <dbReference type="EMBL" id="CEJ20738.1"/>
    </source>
</evidence>
<reference evidence="1" key="2">
    <citation type="submission" date="2022-04" db="EMBL/GenBank/DDBJ databases">
        <title>Genomic draft of R. solanacearum strain IPO1609, a phylotype IIB1/biovar 2/race 3 strain isolated from potato in Europe.</title>
        <authorList>
            <person name="Boucher C."/>
            <person name="Carrere S."/>
            <person name="Dossat C."/>
            <person name="Elbaz M."/>
            <person name="Genin S."/>
            <person name="Gouzy J."/>
            <person name="Prior P."/>
            <person name="Segurens B."/>
            <person name="Wincker P."/>
        </authorList>
    </citation>
    <scope>NUCLEOTIDE SEQUENCE</scope>
    <source>
        <strain evidence="1">IPO1609</strain>
    </source>
</reference>
<dbReference type="RefSeq" id="WP_020957520.1">
    <property type="nucleotide sequence ID" value="NZ_LN651282.1"/>
</dbReference>
<dbReference type="InterPro" id="IPR016024">
    <property type="entry name" value="ARM-type_fold"/>
</dbReference>
<proteinExistence type="predicted"/>
<dbReference type="Proteomes" id="UP000053470">
    <property type="component" value="Unassembled WGS sequence"/>
</dbReference>
<dbReference type="SUPFAM" id="SSF48371">
    <property type="entry name" value="ARM repeat"/>
    <property type="match status" value="1"/>
</dbReference>
<reference evidence="1" key="1">
    <citation type="submission" date="2014-11" db="EMBL/GenBank/DDBJ databases">
        <authorList>
            <person name="Genoscope - CEA"/>
        </authorList>
    </citation>
    <scope>NUCLEOTIDE SEQUENCE</scope>
    <source>
        <strain evidence="1">IPO1609</strain>
    </source>
</reference>
<name>A0ABF7RGN8_RALSL</name>
<evidence type="ECO:0000313" key="2">
    <source>
        <dbReference type="Proteomes" id="UP000053470"/>
    </source>
</evidence>